<feature type="compositionally biased region" description="Low complexity" evidence="2">
    <location>
        <begin position="674"/>
        <end position="696"/>
    </location>
</feature>
<name>R9P7C9_PSEHS</name>
<accession>R9P7C9</accession>
<organism evidence="3 4">
    <name type="scientific">Pseudozyma hubeiensis (strain SY62)</name>
    <name type="common">Yeast</name>
    <dbReference type="NCBI Taxonomy" id="1305764"/>
    <lineage>
        <taxon>Eukaryota</taxon>
        <taxon>Fungi</taxon>
        <taxon>Dikarya</taxon>
        <taxon>Basidiomycota</taxon>
        <taxon>Ustilaginomycotina</taxon>
        <taxon>Ustilaginomycetes</taxon>
        <taxon>Ustilaginales</taxon>
        <taxon>Ustilaginaceae</taxon>
        <taxon>Pseudozyma</taxon>
    </lineage>
</organism>
<reference evidence="4" key="1">
    <citation type="journal article" date="2013" name="Genome Announc.">
        <title>Draft genome sequence of the basidiomycetous yeast-like fungus Pseudozyma hubeiensis SY62, which produces an abundant amount of the biosurfactant mannosylerythritol lipids.</title>
        <authorList>
            <person name="Konishi M."/>
            <person name="Hatada Y."/>
            <person name="Horiuchi J."/>
        </authorList>
    </citation>
    <scope>NUCLEOTIDE SEQUENCE [LARGE SCALE GENOMIC DNA]</scope>
    <source>
        <strain evidence="4">SY62</strain>
    </source>
</reference>
<dbReference type="eggNOG" id="ENOG502SCUR">
    <property type="taxonomic scope" value="Eukaryota"/>
</dbReference>
<sequence length="754" mass="79244">MSEQDDVASVSASQKSTHATSAMGDIAKDGLSPDHLESLYTDLPADATALKAIVGTMRLELTKKQQSILELKEEIDQVKASHSVVLQRSAEWQDELETLRLRVPQLEEELRTEKQAREAESDRVKDLRIRAEESRRAIMRLQGEQSDARAKAKIDNRRSWVPAATNPPPQRDEQEEAELKKSKRASLIFGPNALNLNTSRPPSSTGHVPGHRRTASGSRSVSGASKGEGEESEEPLSPTFANGLRGLRLSGTAGTNGTFGSLLAPVAPPGADDNGGSAPNSRRSSWLSESGRSPRLAPADLPDSTDVPFTSGSRLSVPAAGPAGHRSAMLSSPALSQGAASSVGVGSPIMEDNEEDESNPSIAATVSKALPNLPSRDSSINFQAHDRELRAKEVQIERLTREMLEMRLTMDEAIEARKASEACLKALRDFIASHDAEADADGRHMADDADRIVQGTSVGAGLLKGVKLPPLPTDNIDDDEEAAHLSPQKTAAGGSAAGGWGMKLPTLMRKATSASSNAPTPSDEARAGLSPEPVGGSAASPSSADGSSATKSIGSSFAGFSNLLNRTATGTTPHSEASQPTTSPLSENVVGSPTAEDGGSGSAFKGFGWFKRTSVLGTGLPASSTAAPQAESLVEEKVLSPPFRSLDHDQLSISRQSVISPPSEQQPRLSTAMTPNLSNGPSSSTSQSSIRTPSASGSNSNALAMAARFGDDDEARRAAESVQSRELGMSDRAQRAASKTEQVEHLTDVLPSFD</sequence>
<evidence type="ECO:0000256" key="1">
    <source>
        <dbReference type="SAM" id="Coils"/>
    </source>
</evidence>
<feature type="compositionally biased region" description="Polar residues" evidence="2">
    <location>
        <begin position="565"/>
        <end position="591"/>
    </location>
</feature>
<feature type="region of interest" description="Disordered" evidence="2">
    <location>
        <begin position="1"/>
        <end position="37"/>
    </location>
</feature>
<dbReference type="AlphaFoldDB" id="R9P7C9"/>
<evidence type="ECO:0000313" key="4">
    <source>
        <dbReference type="Proteomes" id="UP000014071"/>
    </source>
</evidence>
<feature type="region of interest" description="Disordered" evidence="2">
    <location>
        <begin position="510"/>
        <end position="551"/>
    </location>
</feature>
<feature type="compositionally biased region" description="Polar residues" evidence="2">
    <location>
        <begin position="194"/>
        <end position="206"/>
    </location>
</feature>
<dbReference type="RefSeq" id="XP_012190880.1">
    <property type="nucleotide sequence ID" value="XM_012335490.1"/>
</dbReference>
<feature type="compositionally biased region" description="Low complexity" evidence="2">
    <location>
        <begin position="511"/>
        <end position="522"/>
    </location>
</feature>
<feature type="compositionally biased region" description="Polar residues" evidence="2">
    <location>
        <begin position="277"/>
        <end position="291"/>
    </location>
</feature>
<feature type="compositionally biased region" description="Polar residues" evidence="2">
    <location>
        <begin position="652"/>
        <end position="673"/>
    </location>
</feature>
<dbReference type="Proteomes" id="UP000014071">
    <property type="component" value="Unassembled WGS sequence"/>
</dbReference>
<dbReference type="HOGENOM" id="CLU_364929_0_0_1"/>
<dbReference type="GeneID" id="24110159"/>
<gene>
    <name evidence="3" type="ORF">PHSY_004878</name>
</gene>
<proteinExistence type="predicted"/>
<feature type="compositionally biased region" description="Low complexity" evidence="2">
    <location>
        <begin position="338"/>
        <end position="347"/>
    </location>
</feature>
<feature type="compositionally biased region" description="Low complexity" evidence="2">
    <location>
        <begin position="530"/>
        <end position="549"/>
    </location>
</feature>
<evidence type="ECO:0000313" key="3">
    <source>
        <dbReference type="EMBL" id="GAC97293.1"/>
    </source>
</evidence>
<feature type="coiled-coil region" evidence="1">
    <location>
        <begin position="382"/>
        <end position="416"/>
    </location>
</feature>
<dbReference type="EMBL" id="DF238808">
    <property type="protein sequence ID" value="GAC97293.1"/>
    <property type="molecule type" value="Genomic_DNA"/>
</dbReference>
<keyword evidence="1" id="KW-0175">Coiled coil</keyword>
<protein>
    <submittedName>
        <fullName evidence="3">Uncharacterized protein</fullName>
    </submittedName>
</protein>
<feature type="region of interest" description="Disordered" evidence="2">
    <location>
        <begin position="652"/>
        <end position="754"/>
    </location>
</feature>
<evidence type="ECO:0000256" key="2">
    <source>
        <dbReference type="SAM" id="MobiDB-lite"/>
    </source>
</evidence>
<feature type="compositionally biased region" description="Basic and acidic residues" evidence="2">
    <location>
        <begin position="26"/>
        <end position="37"/>
    </location>
</feature>
<keyword evidence="4" id="KW-1185">Reference proteome</keyword>
<feature type="region of interest" description="Disordered" evidence="2">
    <location>
        <begin position="140"/>
        <end position="359"/>
    </location>
</feature>
<dbReference type="OrthoDB" id="3365275at2759"/>
<feature type="compositionally biased region" description="Basic and acidic residues" evidence="2">
    <location>
        <begin position="146"/>
        <end position="158"/>
    </location>
</feature>
<feature type="region of interest" description="Disordered" evidence="2">
    <location>
        <begin position="565"/>
        <end position="602"/>
    </location>
</feature>
<feature type="compositionally biased region" description="Polar residues" evidence="2">
    <location>
        <begin position="10"/>
        <end position="20"/>
    </location>
</feature>